<evidence type="ECO:0008006" key="4">
    <source>
        <dbReference type="Google" id="ProtNLM"/>
    </source>
</evidence>
<dbReference type="PANTHER" id="PTHR31286:SF99">
    <property type="entry name" value="DUF4283 DOMAIN-CONTAINING PROTEIN"/>
    <property type="match status" value="1"/>
</dbReference>
<comment type="caution">
    <text evidence="2">The sequence shown here is derived from an EMBL/GenBank/DDBJ whole genome shotgun (WGS) entry which is preliminary data.</text>
</comment>
<organism evidence="2 3">
    <name type="scientific">Lactuca virosa</name>
    <dbReference type="NCBI Taxonomy" id="75947"/>
    <lineage>
        <taxon>Eukaryota</taxon>
        <taxon>Viridiplantae</taxon>
        <taxon>Streptophyta</taxon>
        <taxon>Embryophyta</taxon>
        <taxon>Tracheophyta</taxon>
        <taxon>Spermatophyta</taxon>
        <taxon>Magnoliopsida</taxon>
        <taxon>eudicotyledons</taxon>
        <taxon>Gunneridae</taxon>
        <taxon>Pentapetalae</taxon>
        <taxon>asterids</taxon>
        <taxon>campanulids</taxon>
        <taxon>Asterales</taxon>
        <taxon>Asteraceae</taxon>
        <taxon>Cichorioideae</taxon>
        <taxon>Cichorieae</taxon>
        <taxon>Lactucinae</taxon>
        <taxon>Lactuca</taxon>
    </lineage>
</organism>
<feature type="compositionally biased region" description="Polar residues" evidence="1">
    <location>
        <begin position="235"/>
        <end position="245"/>
    </location>
</feature>
<reference evidence="2 3" key="1">
    <citation type="submission" date="2022-01" db="EMBL/GenBank/DDBJ databases">
        <authorList>
            <person name="Xiong W."/>
            <person name="Schranz E."/>
        </authorList>
    </citation>
    <scope>NUCLEOTIDE SEQUENCE [LARGE SCALE GENOMIC DNA]</scope>
</reference>
<dbReference type="InterPro" id="IPR040256">
    <property type="entry name" value="At4g02000-like"/>
</dbReference>
<feature type="compositionally biased region" description="Polar residues" evidence="1">
    <location>
        <begin position="255"/>
        <end position="266"/>
    </location>
</feature>
<feature type="region of interest" description="Disordered" evidence="1">
    <location>
        <begin position="220"/>
        <end position="266"/>
    </location>
</feature>
<gene>
    <name evidence="2" type="ORF">LVIROSA_LOCUS33544</name>
</gene>
<dbReference type="Proteomes" id="UP001157418">
    <property type="component" value="Unassembled WGS sequence"/>
</dbReference>
<accession>A0AAU9PDH2</accession>
<sequence length="266" mass="30183">MLSVLEESPWLMFNNIPIFLQRWRPGLTLTKNKHNKIPVWIKIYDLPLEVWSGENLCIIASKLGVPLAFDSFTEEMCLDHKGRNAYARILVEMSTEKEWKKKIEISTWDFVTNFAVIQSFDVEYAWIPSRCSHCKVYGHMDKVCMAALNDVKGINEQDKGLNQKNNGKGVMNDEGFIEVANKKGKGRIVGSGTSGVKEVVGNVYQQKNYGKNGNYNKGINFKGNGGNGKGQNGNWSSRGVSQWNQGKEKKFEAFNNKSYQVENQRE</sequence>
<name>A0AAU9PDH2_9ASTR</name>
<keyword evidence="3" id="KW-1185">Reference proteome</keyword>
<dbReference type="AlphaFoldDB" id="A0AAU9PDH2"/>
<evidence type="ECO:0000313" key="2">
    <source>
        <dbReference type="EMBL" id="CAH1447973.1"/>
    </source>
</evidence>
<evidence type="ECO:0000256" key="1">
    <source>
        <dbReference type="SAM" id="MobiDB-lite"/>
    </source>
</evidence>
<dbReference type="PANTHER" id="PTHR31286">
    <property type="entry name" value="GLYCINE-RICH CELL WALL STRUCTURAL PROTEIN 1.8-LIKE"/>
    <property type="match status" value="1"/>
</dbReference>
<evidence type="ECO:0000313" key="3">
    <source>
        <dbReference type="Proteomes" id="UP001157418"/>
    </source>
</evidence>
<dbReference type="EMBL" id="CAKMRJ010005634">
    <property type="protein sequence ID" value="CAH1447973.1"/>
    <property type="molecule type" value="Genomic_DNA"/>
</dbReference>
<proteinExistence type="predicted"/>
<protein>
    <recommendedName>
        <fullName evidence="4">DUF4283 domain-containing protein</fullName>
    </recommendedName>
</protein>